<keyword evidence="2" id="KW-1185">Reference proteome</keyword>
<organism evidence="1 2">
    <name type="scientific">Musa balbisiana</name>
    <name type="common">Banana</name>
    <dbReference type="NCBI Taxonomy" id="52838"/>
    <lineage>
        <taxon>Eukaryota</taxon>
        <taxon>Viridiplantae</taxon>
        <taxon>Streptophyta</taxon>
        <taxon>Embryophyta</taxon>
        <taxon>Tracheophyta</taxon>
        <taxon>Spermatophyta</taxon>
        <taxon>Magnoliopsida</taxon>
        <taxon>Liliopsida</taxon>
        <taxon>Zingiberales</taxon>
        <taxon>Musaceae</taxon>
        <taxon>Musa</taxon>
    </lineage>
</organism>
<name>A0A4S8IX94_MUSBA</name>
<protein>
    <submittedName>
        <fullName evidence="1">Uncharacterized protein</fullName>
    </submittedName>
</protein>
<accession>A0A4S8IX94</accession>
<evidence type="ECO:0000313" key="1">
    <source>
        <dbReference type="EMBL" id="THU53527.1"/>
    </source>
</evidence>
<reference evidence="1 2" key="1">
    <citation type="journal article" date="2019" name="Nat. Plants">
        <title>Genome sequencing of Musa balbisiana reveals subgenome evolution and function divergence in polyploid bananas.</title>
        <authorList>
            <person name="Yao X."/>
        </authorList>
    </citation>
    <scope>NUCLEOTIDE SEQUENCE [LARGE SCALE GENOMIC DNA]</scope>
    <source>
        <strain evidence="2">cv. DH-PKW</strain>
        <tissue evidence="1">Leaves</tissue>
    </source>
</reference>
<dbReference type="EMBL" id="PYDT01000008">
    <property type="protein sequence ID" value="THU53527.1"/>
    <property type="molecule type" value="Genomic_DNA"/>
</dbReference>
<gene>
    <name evidence="1" type="ORF">C4D60_Mb10t15340</name>
</gene>
<evidence type="ECO:0000313" key="2">
    <source>
        <dbReference type="Proteomes" id="UP000317650"/>
    </source>
</evidence>
<proteinExistence type="predicted"/>
<comment type="caution">
    <text evidence="1">The sequence shown here is derived from an EMBL/GenBank/DDBJ whole genome shotgun (WGS) entry which is preliminary data.</text>
</comment>
<dbReference type="AlphaFoldDB" id="A0A4S8IX94"/>
<dbReference type="Proteomes" id="UP000317650">
    <property type="component" value="Chromosome 10"/>
</dbReference>
<sequence>MDLLCVHATERSLLSQRISAKENKRVEPAGRMMKADLFKVSEASCAPFISRHIDPNVLLYIPHAVSWIRYSESHRSNEQFMASGNKWILLT</sequence>